<reference evidence="1 2" key="1">
    <citation type="journal article" date="2018" name="Front. Plant Sci.">
        <title>Red Clover (Trifolium pratense) and Zigzag Clover (T. medium) - A Picture of Genomic Similarities and Differences.</title>
        <authorList>
            <person name="Dluhosova J."/>
            <person name="Istvanek J."/>
            <person name="Nedelnik J."/>
            <person name="Repkova J."/>
        </authorList>
    </citation>
    <scope>NUCLEOTIDE SEQUENCE [LARGE SCALE GENOMIC DNA]</scope>
    <source>
        <strain evidence="2">cv. 10/8</strain>
        <tissue evidence="1">Leaf</tissue>
    </source>
</reference>
<proteinExistence type="predicted"/>
<dbReference type="AlphaFoldDB" id="A0A392R644"/>
<sequence>MKTAAFHNTVAVYDYGYSYNSVHVCLPGHRVPRQFKFRTIGSSSSIAIEFPHPSQSFGLIFSVVVSSSYGTKEHGGGALIKCQHYLEDGSREFLTYPFMLDKKVTDLSLDHVFL</sequence>
<evidence type="ECO:0000313" key="1">
    <source>
        <dbReference type="EMBL" id="MCI32073.1"/>
    </source>
</evidence>
<accession>A0A392R644</accession>
<feature type="non-terminal residue" evidence="1">
    <location>
        <position position="114"/>
    </location>
</feature>
<dbReference type="Proteomes" id="UP000265520">
    <property type="component" value="Unassembled WGS sequence"/>
</dbReference>
<protein>
    <submittedName>
        <fullName evidence="1">Putative disease resistance protein (TIR-NBS-LRR class)</fullName>
    </submittedName>
</protein>
<name>A0A392R644_9FABA</name>
<keyword evidence="2" id="KW-1185">Reference proteome</keyword>
<dbReference type="EMBL" id="LXQA010192505">
    <property type="protein sequence ID" value="MCI32073.1"/>
    <property type="molecule type" value="Genomic_DNA"/>
</dbReference>
<organism evidence="1 2">
    <name type="scientific">Trifolium medium</name>
    <dbReference type="NCBI Taxonomy" id="97028"/>
    <lineage>
        <taxon>Eukaryota</taxon>
        <taxon>Viridiplantae</taxon>
        <taxon>Streptophyta</taxon>
        <taxon>Embryophyta</taxon>
        <taxon>Tracheophyta</taxon>
        <taxon>Spermatophyta</taxon>
        <taxon>Magnoliopsida</taxon>
        <taxon>eudicotyledons</taxon>
        <taxon>Gunneridae</taxon>
        <taxon>Pentapetalae</taxon>
        <taxon>rosids</taxon>
        <taxon>fabids</taxon>
        <taxon>Fabales</taxon>
        <taxon>Fabaceae</taxon>
        <taxon>Papilionoideae</taxon>
        <taxon>50 kb inversion clade</taxon>
        <taxon>NPAAA clade</taxon>
        <taxon>Hologalegina</taxon>
        <taxon>IRL clade</taxon>
        <taxon>Trifolieae</taxon>
        <taxon>Trifolium</taxon>
    </lineage>
</organism>
<evidence type="ECO:0000313" key="2">
    <source>
        <dbReference type="Proteomes" id="UP000265520"/>
    </source>
</evidence>
<comment type="caution">
    <text evidence="1">The sequence shown here is derived from an EMBL/GenBank/DDBJ whole genome shotgun (WGS) entry which is preliminary data.</text>
</comment>